<gene>
    <name evidence="1" type="ORF">GALL_182590</name>
</gene>
<dbReference type="EMBL" id="MLJW01000103">
    <property type="protein sequence ID" value="OIQ99680.1"/>
    <property type="molecule type" value="Genomic_DNA"/>
</dbReference>
<dbReference type="Gene3D" id="2.50.20.10">
    <property type="entry name" value="Lipoprotein localisation LolA/LolB/LppX"/>
    <property type="match status" value="1"/>
</dbReference>
<dbReference type="Pfam" id="PF07044">
    <property type="entry name" value="DUF1329"/>
    <property type="match status" value="1"/>
</dbReference>
<sequence>MNKYGIAVVAVLAALAQAALAETAAQQAASLGGPLLTPSGAERAGSKDGLIPKWEGAPPSNGWVYGKKRLADWKYKADKPLFTIDAANVDKYADKLSPGQIATIKQIKGYRMDVYPSHRDCGIPDFVAANTKKNIGYAQLGADGWSLKEAMVPGFPFPFPKNGTEAMWNMKMRYHGVGIDFPHVITAVSPRKGSTDWIEATSNQTMYFPWGLKGSHQLSKLPPVEYYTYFAYDSPAALAGQALSITLYLNKPSTETFYYFPGQRRVRRMPAYAYDSPQIGMEGQYTMDEPLVFNGTLDRFNWKIVGKKEMYVAYNSFGTDDFTAKFGAVAKTDHLAENSRHYELHRVWVIEATVKPGMRHIAPKRTYYLDEDSWNVVAGEDYDGQGKLFKYREGYLIPVYETGTCDVTTFAQYNLSEGRYVFDMDPVGGNKDTRWVTVPKGVRYNPDFYTADNLRAISGQ</sequence>
<organism evidence="1">
    <name type="scientific">mine drainage metagenome</name>
    <dbReference type="NCBI Taxonomy" id="410659"/>
    <lineage>
        <taxon>unclassified sequences</taxon>
        <taxon>metagenomes</taxon>
        <taxon>ecological metagenomes</taxon>
    </lineage>
</organism>
<dbReference type="AlphaFoldDB" id="A0A1J5RTS1"/>
<name>A0A1J5RTS1_9ZZZZ</name>
<comment type="caution">
    <text evidence="1">The sequence shown here is derived from an EMBL/GenBank/DDBJ whole genome shotgun (WGS) entry which is preliminary data.</text>
</comment>
<dbReference type="InterPro" id="IPR010752">
    <property type="entry name" value="DUF1329"/>
</dbReference>
<evidence type="ECO:0008006" key="2">
    <source>
        <dbReference type="Google" id="ProtNLM"/>
    </source>
</evidence>
<accession>A0A1J5RTS1</accession>
<reference evidence="1" key="1">
    <citation type="submission" date="2016-10" db="EMBL/GenBank/DDBJ databases">
        <title>Sequence of Gallionella enrichment culture.</title>
        <authorList>
            <person name="Poehlein A."/>
            <person name="Muehling M."/>
            <person name="Daniel R."/>
        </authorList>
    </citation>
    <scope>NUCLEOTIDE SEQUENCE</scope>
</reference>
<evidence type="ECO:0000313" key="1">
    <source>
        <dbReference type="EMBL" id="OIQ99680.1"/>
    </source>
</evidence>
<dbReference type="CDD" id="cd16329">
    <property type="entry name" value="LolA_like"/>
    <property type="match status" value="1"/>
</dbReference>
<protein>
    <recommendedName>
        <fullName evidence="2">DUF1329 domain-containing protein</fullName>
    </recommendedName>
</protein>
<proteinExistence type="predicted"/>